<keyword evidence="5 9" id="KW-0547">Nucleotide-binding</keyword>
<dbReference type="PANTHER" id="PTHR10925:SF5">
    <property type="entry name" value="RNA CYTIDINE ACETYLTRANSFERASE"/>
    <property type="match status" value="1"/>
</dbReference>
<feature type="binding site" evidence="9">
    <location>
        <position position="529"/>
    </location>
    <ligand>
        <name>acetyl-CoA</name>
        <dbReference type="ChEBI" id="CHEBI:57288"/>
    </ligand>
</feature>
<dbReference type="EMBL" id="BAAAEO010000007">
    <property type="protein sequence ID" value="GAA0564689.1"/>
    <property type="molecule type" value="Genomic_DNA"/>
</dbReference>
<organism evidence="13 14">
    <name type="scientific">Rheinheimera aquimaris</name>
    <dbReference type="NCBI Taxonomy" id="412437"/>
    <lineage>
        <taxon>Bacteria</taxon>
        <taxon>Pseudomonadati</taxon>
        <taxon>Pseudomonadota</taxon>
        <taxon>Gammaproteobacteria</taxon>
        <taxon>Chromatiales</taxon>
        <taxon>Chromatiaceae</taxon>
        <taxon>Rheinheimera</taxon>
    </lineage>
</organism>
<dbReference type="InterPro" id="IPR024914">
    <property type="entry name" value="tRNA_acetyltr_TmcA"/>
</dbReference>
<keyword evidence="1 9" id="KW-0963">Cytoplasm</keyword>
<dbReference type="Gene3D" id="3.40.630.30">
    <property type="match status" value="1"/>
</dbReference>
<keyword evidence="2 9" id="KW-0820">tRNA-binding</keyword>
<comment type="function">
    <text evidence="9">Catalyzes the formation of N(4)-acetylcytidine (ac(4)C) at the wobble position of tRNA(Met), by using acetyl-CoA as an acetyl donor and ATP (or GTP).</text>
</comment>
<keyword evidence="7 9" id="KW-0694">RNA-binding</keyword>
<dbReference type="EC" id="2.3.1.193" evidence="9"/>
<comment type="similarity">
    <text evidence="9">Belongs to the TmcA family.</text>
</comment>
<dbReference type="InterPro" id="IPR000182">
    <property type="entry name" value="GNAT_dom"/>
</dbReference>
<dbReference type="Gene3D" id="3.40.50.300">
    <property type="entry name" value="P-loop containing nucleotide triphosphate hydrolases"/>
    <property type="match status" value="1"/>
</dbReference>
<name>A0ABN1EE30_9GAMM</name>
<dbReference type="Pfam" id="PF05127">
    <property type="entry name" value="NAT10_TcmA_helicase"/>
    <property type="match status" value="1"/>
</dbReference>
<dbReference type="InterPro" id="IPR027417">
    <property type="entry name" value="P-loop_NTPase"/>
</dbReference>
<evidence type="ECO:0000256" key="4">
    <source>
        <dbReference type="ARBA" id="ARBA00022694"/>
    </source>
</evidence>
<keyword evidence="14" id="KW-1185">Reference proteome</keyword>
<evidence type="ECO:0000256" key="6">
    <source>
        <dbReference type="ARBA" id="ARBA00022840"/>
    </source>
</evidence>
<keyword evidence="8 9" id="KW-0012">Acyltransferase</keyword>
<sequence length="695" mass="78804">MTQQQLLAQLQQWQQRAAQHHIRLPVVWQGDKDSLLAQIATLLQLTQPEQVYWLGADAPPAATDLSAKTAYQLLGTECDTLVINAFNGFNADLVAASAGCVKAGGLWLLLCPPFELWQQQPNPAHKHLLPYPLDASTHQGQFLSFWLTLLQQQNIILLRDQQLLRHLSWPELPTWEKPEQPYITTEQQHAVAAIHRVVSGHRRRPLVLTANRGRGKSAALGIAAAQLAEAGKHTLLTAPSPNAAQTAQRHFRQLTPPEKQHLLQFMPFDALLRSDITSDLLLVDEAAAIPTPVLQQLLHRFSRIVFASTEHGYEGTGRGFQLRFQQYLNEHSPNWRKLHMQQPVRYQANDPLEQTIFNCFLLQLSASHSEYDRQKPTQFQCFAYTDWINQPAILQQVFSLLSLAHYQTQVKDLAAVLDNPQLTVVTLQQNNNVLACALVSKEGEIPAQLAAQVYRSERRLQGHLLAQNLAFHLARPELAEQRLWRVMRIAVQPGLQRCGLGMQLLLHIHQLAQQQDVFCLGTSYGLTTELLQFWRRAGYQPVRLGSSTDKASSEYSLLMLQAVKSDKQHVDFMQQQFAALMYQNLQTYPLLDTELAISLAEPDNVTVLTAAEIDQLHLFSLGRRPYELVQHLLLRWFNLHRSGLPLNQQVLFAALLWLRYPIADITIKQGFDGKNALMQHLAEILRNSDSFLPHC</sequence>
<reference evidence="13 14" key="1">
    <citation type="journal article" date="2019" name="Int. J. Syst. Evol. Microbiol.">
        <title>The Global Catalogue of Microorganisms (GCM) 10K type strain sequencing project: providing services to taxonomists for standard genome sequencing and annotation.</title>
        <authorList>
            <consortium name="The Broad Institute Genomics Platform"/>
            <consortium name="The Broad Institute Genome Sequencing Center for Infectious Disease"/>
            <person name="Wu L."/>
            <person name="Ma J."/>
        </authorList>
    </citation>
    <scope>NUCLEOTIDE SEQUENCE [LARGE SCALE GENOMIC DNA]</scope>
    <source>
        <strain evidence="13 14">JCM 14331</strain>
    </source>
</reference>
<evidence type="ECO:0000256" key="7">
    <source>
        <dbReference type="ARBA" id="ARBA00022884"/>
    </source>
</evidence>
<comment type="caution">
    <text evidence="13">The sequence shown here is derived from an EMBL/GenBank/DDBJ whole genome shotgun (WGS) entry which is preliminary data.</text>
</comment>
<dbReference type="SUPFAM" id="SSF55729">
    <property type="entry name" value="Acyl-CoA N-acyltransferases (Nat)"/>
    <property type="match status" value="1"/>
</dbReference>
<evidence type="ECO:0000313" key="13">
    <source>
        <dbReference type="EMBL" id="GAA0564689.1"/>
    </source>
</evidence>
<proteinExistence type="inferred from homology"/>
<dbReference type="InterPro" id="IPR016181">
    <property type="entry name" value="Acyl_CoA_acyltransferase"/>
</dbReference>
<evidence type="ECO:0000256" key="1">
    <source>
        <dbReference type="ARBA" id="ARBA00022490"/>
    </source>
</evidence>
<evidence type="ECO:0000256" key="5">
    <source>
        <dbReference type="ARBA" id="ARBA00022741"/>
    </source>
</evidence>
<feature type="domain" description="TmcA/NAT10 N-terminal" evidence="11">
    <location>
        <begin position="1"/>
        <end position="159"/>
    </location>
</feature>
<evidence type="ECO:0000259" key="10">
    <source>
        <dbReference type="Pfam" id="PF05127"/>
    </source>
</evidence>
<dbReference type="InterPro" id="IPR013562">
    <property type="entry name" value="TmcA/NAT10_N"/>
</dbReference>
<feature type="binding site" evidence="9">
    <location>
        <position position="345"/>
    </location>
    <ligand>
        <name>ATP</name>
        <dbReference type="ChEBI" id="CHEBI:30616"/>
    </ligand>
</feature>
<comment type="subcellular location">
    <subcellularLocation>
        <location evidence="9">Cytoplasm</location>
    </subcellularLocation>
</comment>
<evidence type="ECO:0000256" key="3">
    <source>
        <dbReference type="ARBA" id="ARBA00022679"/>
    </source>
</evidence>
<evidence type="ECO:0000256" key="8">
    <source>
        <dbReference type="ARBA" id="ARBA00023315"/>
    </source>
</evidence>
<feature type="domain" description="TcmA/NAT10 helicase" evidence="10">
    <location>
        <begin position="207"/>
        <end position="363"/>
    </location>
</feature>
<feature type="binding site" evidence="9">
    <location>
        <begin position="489"/>
        <end position="491"/>
    </location>
    <ligand>
        <name>acetyl-CoA</name>
        <dbReference type="ChEBI" id="CHEBI:57288"/>
    </ligand>
</feature>
<gene>
    <name evidence="9" type="primary">tmcA</name>
    <name evidence="13" type="ORF">GCM10009098_36010</name>
</gene>
<protein>
    <recommendedName>
        <fullName evidence="9">tRNA(Met) cytidine acetyltransferase TmcA</fullName>
        <ecNumber evidence="9">2.3.1.193</ecNumber>
    </recommendedName>
</protein>
<evidence type="ECO:0000259" key="12">
    <source>
        <dbReference type="Pfam" id="PF13718"/>
    </source>
</evidence>
<dbReference type="Gene3D" id="3.40.50.11040">
    <property type="match status" value="1"/>
</dbReference>
<dbReference type="Pfam" id="PF08351">
    <property type="entry name" value="TmcA_N"/>
    <property type="match status" value="1"/>
</dbReference>
<dbReference type="RefSeq" id="WP_226768255.1">
    <property type="nucleotide sequence ID" value="NZ_BAAAEO010000007.1"/>
</dbReference>
<accession>A0ABN1EE30</accession>
<dbReference type="HAMAP" id="MF_01886">
    <property type="entry name" value="tRNA_acetyltr_TmcA"/>
    <property type="match status" value="1"/>
</dbReference>
<dbReference type="PANTHER" id="PTHR10925">
    <property type="entry name" value="N-ACETYLTRANSFERASE 10"/>
    <property type="match status" value="1"/>
</dbReference>
<evidence type="ECO:0000256" key="9">
    <source>
        <dbReference type="HAMAP-Rule" id="MF_01886"/>
    </source>
</evidence>
<feature type="binding site" evidence="9">
    <location>
        <position position="536"/>
    </location>
    <ligand>
        <name>acetyl-CoA</name>
        <dbReference type="ChEBI" id="CHEBI:57288"/>
    </ligand>
</feature>
<keyword evidence="3 9" id="KW-0808">Transferase</keyword>
<dbReference type="Pfam" id="PF13718">
    <property type="entry name" value="GNAT_acetyltr_2"/>
    <property type="match status" value="1"/>
</dbReference>
<feature type="domain" description="N-acetyltransferase" evidence="12">
    <location>
        <begin position="397"/>
        <end position="512"/>
    </location>
</feature>
<keyword evidence="4 9" id="KW-0819">tRNA processing</keyword>
<dbReference type="SUPFAM" id="SSF52540">
    <property type="entry name" value="P-loop containing nucleoside triphosphate hydrolases"/>
    <property type="match status" value="1"/>
</dbReference>
<comment type="catalytic activity">
    <reaction evidence="9">
        <text>cytidine(34) in elongator tRNA(Met) + acetyl-CoA + ATP + H2O = N(4)-acetylcytidine(34) in elongator tRNA(Met) + ADP + phosphate + CoA + H(+)</text>
        <dbReference type="Rhea" id="RHEA:43788"/>
        <dbReference type="Rhea" id="RHEA-COMP:10693"/>
        <dbReference type="Rhea" id="RHEA-COMP:10694"/>
        <dbReference type="ChEBI" id="CHEBI:15377"/>
        <dbReference type="ChEBI" id="CHEBI:15378"/>
        <dbReference type="ChEBI" id="CHEBI:30616"/>
        <dbReference type="ChEBI" id="CHEBI:43474"/>
        <dbReference type="ChEBI" id="CHEBI:57287"/>
        <dbReference type="ChEBI" id="CHEBI:57288"/>
        <dbReference type="ChEBI" id="CHEBI:74900"/>
        <dbReference type="ChEBI" id="CHEBI:82748"/>
        <dbReference type="ChEBI" id="CHEBI:456216"/>
        <dbReference type="EC" id="2.3.1.193"/>
    </reaction>
</comment>
<feature type="binding site" evidence="9">
    <location>
        <position position="187"/>
    </location>
    <ligand>
        <name>ATP</name>
        <dbReference type="ChEBI" id="CHEBI:30616"/>
    </ligand>
</feature>
<keyword evidence="6 9" id="KW-0067">ATP-binding</keyword>
<dbReference type="Proteomes" id="UP001501169">
    <property type="component" value="Unassembled WGS sequence"/>
</dbReference>
<evidence type="ECO:0000256" key="2">
    <source>
        <dbReference type="ARBA" id="ARBA00022555"/>
    </source>
</evidence>
<dbReference type="InterPro" id="IPR032672">
    <property type="entry name" value="TmcA/NAT10/Kre33"/>
</dbReference>
<comment type="caution">
    <text evidence="9">Lacks conserved residue(s) required for the propagation of feature annotation.</text>
</comment>
<evidence type="ECO:0000259" key="11">
    <source>
        <dbReference type="Pfam" id="PF08351"/>
    </source>
</evidence>
<dbReference type="InterPro" id="IPR007807">
    <property type="entry name" value="TcmA/NAT10_helicase"/>
</dbReference>
<evidence type="ECO:0000313" key="14">
    <source>
        <dbReference type="Proteomes" id="UP001501169"/>
    </source>
</evidence>